<evidence type="ECO:0000259" key="2">
    <source>
        <dbReference type="Pfam" id="PF14065"/>
    </source>
</evidence>
<feature type="compositionally biased region" description="Basic residues" evidence="1">
    <location>
        <begin position="32"/>
        <end position="47"/>
    </location>
</feature>
<feature type="region of interest" description="Disordered" evidence="1">
    <location>
        <begin position="1"/>
        <end position="96"/>
    </location>
</feature>
<dbReference type="Proteomes" id="UP000267900">
    <property type="component" value="Chromosome"/>
</dbReference>
<dbReference type="InterPro" id="IPR025351">
    <property type="entry name" value="Pvc16_N"/>
</dbReference>
<evidence type="ECO:0000313" key="3">
    <source>
        <dbReference type="EMBL" id="AZQ69912.1"/>
    </source>
</evidence>
<dbReference type="AlphaFoldDB" id="A0A3S9PCA1"/>
<feature type="compositionally biased region" description="Basic residues" evidence="1">
    <location>
        <begin position="67"/>
        <end position="85"/>
    </location>
</feature>
<protein>
    <submittedName>
        <fullName evidence="3">DUF4255 domain-containing protein</fullName>
    </submittedName>
</protein>
<keyword evidence="4" id="KW-1185">Reference proteome</keyword>
<name>A0A3S9PCA1_STRLT</name>
<evidence type="ECO:0000256" key="1">
    <source>
        <dbReference type="SAM" id="MobiDB-lite"/>
    </source>
</evidence>
<dbReference type="EMBL" id="CP034587">
    <property type="protein sequence ID" value="AZQ69912.1"/>
    <property type="molecule type" value="Genomic_DNA"/>
</dbReference>
<accession>A0A3S9PCA1</accession>
<reference evidence="3 4" key="1">
    <citation type="submission" date="2018-12" db="EMBL/GenBank/DDBJ databases">
        <title>The whole draft genome of Streptomyce luteoverticillatus CGMCC 15060.</title>
        <authorList>
            <person name="Feng Z."/>
            <person name="Chen G."/>
            <person name="Zhang J."/>
            <person name="Zhu H."/>
            <person name="Yu X."/>
            <person name="Zhang W."/>
            <person name="Zhang X."/>
        </authorList>
    </citation>
    <scope>NUCLEOTIDE SEQUENCE [LARGE SCALE GENOMIC DNA]</scope>
    <source>
        <strain evidence="3 4">CGMCC 15060</strain>
    </source>
</reference>
<gene>
    <name evidence="3" type="ORF">EKH77_00580</name>
</gene>
<proteinExistence type="predicted"/>
<feature type="domain" description="Pvc16 N-terminal" evidence="2">
    <location>
        <begin position="105"/>
        <end position="279"/>
    </location>
</feature>
<organism evidence="3 4">
    <name type="scientific">Streptomyces luteoverticillatus</name>
    <name type="common">Streptoverticillium luteoverticillatus</name>
    <dbReference type="NCBI Taxonomy" id="66425"/>
    <lineage>
        <taxon>Bacteria</taxon>
        <taxon>Bacillati</taxon>
        <taxon>Actinomycetota</taxon>
        <taxon>Actinomycetes</taxon>
        <taxon>Kitasatosporales</taxon>
        <taxon>Streptomycetaceae</taxon>
        <taxon>Streptomyces</taxon>
    </lineage>
</organism>
<dbReference type="Pfam" id="PF14065">
    <property type="entry name" value="Pvc16_N"/>
    <property type="match status" value="1"/>
</dbReference>
<sequence>MASSADRRARIGVGVGGRRPALRHQREQRSVPHARHRHRNPPLHRAGRPGTRRERTGSTPRDTSGVSRRRRGLGRVRGRHHGARPRRPDEGGLRPAAGPAMIQLVDHALKARIRQDMTCLPPDFTITFQPPGRENGLGETSGSEAVGVYLYDIREDLDRRQTGTVYRYEGLPLGPLGMLRFKQAQFDPPRYARLSYLVAAWAPDALIAHNMLGDLLVGFARDRELPVRLPPELEEMELTTLLDVGHPPTEDRALTELWSAVGHTLVPTVNVTVTIPLLSFVPESYTHWVTEPPVVNEDIKPGPAPGDTR</sequence>
<evidence type="ECO:0000313" key="4">
    <source>
        <dbReference type="Proteomes" id="UP000267900"/>
    </source>
</evidence>
<dbReference type="OrthoDB" id="5514409at2"/>